<organism evidence="6 7">
    <name type="scientific">Candidatus Curtissbacteria bacterium RIFCSPHIGHO2_02_FULL_40_17</name>
    <dbReference type="NCBI Taxonomy" id="1797715"/>
    <lineage>
        <taxon>Bacteria</taxon>
        <taxon>Candidatus Curtissiibacteriota</taxon>
    </lineage>
</organism>
<protein>
    <recommendedName>
        <fullName evidence="5">Glycosyltransferase 2-like domain-containing protein</fullName>
    </recommendedName>
</protein>
<evidence type="ECO:0000256" key="1">
    <source>
        <dbReference type="ARBA" id="ARBA00006739"/>
    </source>
</evidence>
<evidence type="ECO:0000259" key="5">
    <source>
        <dbReference type="Pfam" id="PF00535"/>
    </source>
</evidence>
<evidence type="ECO:0000256" key="4">
    <source>
        <dbReference type="SAM" id="Phobius"/>
    </source>
</evidence>
<comment type="similarity">
    <text evidence="1">Belongs to the glycosyltransferase 2 family.</text>
</comment>
<dbReference type="PANTHER" id="PTHR43630">
    <property type="entry name" value="POLY-BETA-1,6-N-ACETYL-D-GLUCOSAMINE SYNTHASE"/>
    <property type="match status" value="1"/>
</dbReference>
<evidence type="ECO:0000256" key="2">
    <source>
        <dbReference type="ARBA" id="ARBA00022676"/>
    </source>
</evidence>
<sequence length="284" mass="31848">MNNKLISVIIPVYNEGKVVGECLKSLDGQSYRPIEIIVVDDGSTDKTIEIIKNCQLSTVNCQLFRQKHLGPGPARNLGASYAKGDILVFVDADMTFDKNFIRDLVAPIIKGQTIGTFSKNEMNANADNIWSKCWNINRGWPIERLIPPDYPSTAPVYRAILKSEFVKVGGFDATGEYTDDWSLWRKLGKKSTLAKGAIYYHLNPSTLSEVWKQARWIGKNEFISGTAIRKIKSLIFYSLPIAFVVGLFKSVARGQLSFVVFKLIYNLAVFFSVIGSFFNEPKAK</sequence>
<dbReference type="EMBL" id="MFBE01000015">
    <property type="protein sequence ID" value="OGD91427.1"/>
    <property type="molecule type" value="Genomic_DNA"/>
</dbReference>
<feature type="transmembrane region" description="Helical" evidence="4">
    <location>
        <begin position="234"/>
        <end position="252"/>
    </location>
</feature>
<keyword evidence="2" id="KW-0328">Glycosyltransferase</keyword>
<dbReference type="Proteomes" id="UP000178492">
    <property type="component" value="Unassembled WGS sequence"/>
</dbReference>
<accession>A0A1F5GHZ6</accession>
<comment type="caution">
    <text evidence="6">The sequence shown here is derived from an EMBL/GenBank/DDBJ whole genome shotgun (WGS) entry which is preliminary data.</text>
</comment>
<keyword evidence="3" id="KW-0808">Transferase</keyword>
<dbReference type="AlphaFoldDB" id="A0A1F5GHZ6"/>
<gene>
    <name evidence="6" type="ORF">A3D81_01350</name>
</gene>
<dbReference type="STRING" id="1797715.A3D81_01350"/>
<evidence type="ECO:0000256" key="3">
    <source>
        <dbReference type="ARBA" id="ARBA00022679"/>
    </source>
</evidence>
<feature type="transmembrane region" description="Helical" evidence="4">
    <location>
        <begin position="258"/>
        <end position="278"/>
    </location>
</feature>
<dbReference type="CDD" id="cd00761">
    <property type="entry name" value="Glyco_tranf_GTA_type"/>
    <property type="match status" value="1"/>
</dbReference>
<dbReference type="GO" id="GO:0016757">
    <property type="term" value="F:glycosyltransferase activity"/>
    <property type="evidence" value="ECO:0007669"/>
    <property type="project" value="UniProtKB-KW"/>
</dbReference>
<dbReference type="SUPFAM" id="SSF53448">
    <property type="entry name" value="Nucleotide-diphospho-sugar transferases"/>
    <property type="match status" value="1"/>
</dbReference>
<evidence type="ECO:0000313" key="7">
    <source>
        <dbReference type="Proteomes" id="UP000178492"/>
    </source>
</evidence>
<keyword evidence="4" id="KW-0472">Membrane</keyword>
<dbReference type="InterPro" id="IPR001173">
    <property type="entry name" value="Glyco_trans_2-like"/>
</dbReference>
<reference evidence="6 7" key="1">
    <citation type="journal article" date="2016" name="Nat. Commun.">
        <title>Thousands of microbial genomes shed light on interconnected biogeochemical processes in an aquifer system.</title>
        <authorList>
            <person name="Anantharaman K."/>
            <person name="Brown C.T."/>
            <person name="Hug L.A."/>
            <person name="Sharon I."/>
            <person name="Castelle C.J."/>
            <person name="Probst A.J."/>
            <person name="Thomas B.C."/>
            <person name="Singh A."/>
            <person name="Wilkins M.J."/>
            <person name="Karaoz U."/>
            <person name="Brodie E.L."/>
            <person name="Williams K.H."/>
            <person name="Hubbard S.S."/>
            <person name="Banfield J.F."/>
        </authorList>
    </citation>
    <scope>NUCLEOTIDE SEQUENCE [LARGE SCALE GENOMIC DNA]</scope>
</reference>
<keyword evidence="4" id="KW-1133">Transmembrane helix</keyword>
<proteinExistence type="inferred from homology"/>
<dbReference type="Pfam" id="PF00535">
    <property type="entry name" value="Glycos_transf_2"/>
    <property type="match status" value="1"/>
</dbReference>
<keyword evidence="4" id="KW-0812">Transmembrane</keyword>
<feature type="domain" description="Glycosyltransferase 2-like" evidence="5">
    <location>
        <begin position="7"/>
        <end position="123"/>
    </location>
</feature>
<dbReference type="Gene3D" id="3.90.550.10">
    <property type="entry name" value="Spore Coat Polysaccharide Biosynthesis Protein SpsA, Chain A"/>
    <property type="match status" value="1"/>
</dbReference>
<dbReference type="PANTHER" id="PTHR43630:SF1">
    <property type="entry name" value="POLY-BETA-1,6-N-ACETYL-D-GLUCOSAMINE SYNTHASE"/>
    <property type="match status" value="1"/>
</dbReference>
<name>A0A1F5GHZ6_9BACT</name>
<dbReference type="InterPro" id="IPR029044">
    <property type="entry name" value="Nucleotide-diphossugar_trans"/>
</dbReference>
<evidence type="ECO:0000313" key="6">
    <source>
        <dbReference type="EMBL" id="OGD91427.1"/>
    </source>
</evidence>